<keyword evidence="1" id="KW-0812">Transmembrane</keyword>
<organism evidence="2 3">
    <name type="scientific">Xylella fastidiosa (strain 9a5c)</name>
    <dbReference type="NCBI Taxonomy" id="160492"/>
    <lineage>
        <taxon>Bacteria</taxon>
        <taxon>Pseudomonadati</taxon>
        <taxon>Pseudomonadota</taxon>
        <taxon>Gammaproteobacteria</taxon>
        <taxon>Lysobacterales</taxon>
        <taxon>Lysobacteraceae</taxon>
        <taxon>Xylella</taxon>
    </lineage>
</organism>
<evidence type="ECO:0000256" key="1">
    <source>
        <dbReference type="SAM" id="Phobius"/>
    </source>
</evidence>
<gene>
    <name evidence="2" type="ordered locus">XF_0021</name>
</gene>
<dbReference type="Proteomes" id="UP000000812">
    <property type="component" value="Chromosome"/>
</dbReference>
<sequence length="98" mass="10841">MPPPSNRVRFFSASVIVPSCRVVSDGLRSVVPQLLFADQKGHVTSDHMMRVSLSLFKAVGHIVGQRQRCDHRSVFLLTGIVTALLALQGVVWVAEIFR</sequence>
<proteinExistence type="predicted"/>
<accession>Q9PHC3</accession>
<reference evidence="2 3" key="1">
    <citation type="journal article" date="2000" name="Nature">
        <title>The genome sequence of the plant pathogen Xylella fastidiosa.</title>
        <authorList>
            <person name="Simpson A.J."/>
            <person name="Reinach F.C."/>
            <person name="Arruda P."/>
            <person name="Abreu F.A."/>
            <person name="Acencio M."/>
            <person name="Alvarenga R."/>
            <person name="Alves L.M."/>
            <person name="Araya J.E."/>
            <person name="Baia G.S."/>
            <person name="Baptista C.S."/>
            <person name="Barros M.H."/>
            <person name="Bonaccorsi E.D."/>
            <person name="Bordin S."/>
            <person name="Bove J.M."/>
            <person name="Briones M.R."/>
            <person name="Bueno M.R."/>
            <person name="Camargo A.A."/>
            <person name="Camargo L.E."/>
            <person name="Carraro D.M."/>
            <person name="Carrer H."/>
            <person name="Colauto N.B."/>
            <person name="Colombo C."/>
            <person name="Costa F.F."/>
            <person name="Costa M.C."/>
            <person name="Costa-Neto C.M."/>
            <person name="Coutinho L.L."/>
            <person name="Cristofani M."/>
            <person name="Dias-Neto E."/>
            <person name="Docena C."/>
            <person name="El-Dorry H."/>
            <person name="Facincani A.P."/>
            <person name="Ferreira A.J."/>
            <person name="Ferreira V.C."/>
            <person name="Ferro J.A."/>
            <person name="Fraga J.S."/>
            <person name="Franca S.C."/>
            <person name="Franco M.C."/>
            <person name="Frohme M."/>
            <person name="Furlan L.R."/>
            <person name="Garnier M."/>
            <person name="Goldman G.H."/>
            <person name="Goldman M.H."/>
            <person name="Gomes S.L."/>
            <person name="Gruber A."/>
            <person name="Ho P.L."/>
            <person name="Hoheisel J.D."/>
            <person name="Junqueira M.L."/>
            <person name="Kemper E.L."/>
            <person name="Kitajima J.P."/>
            <person name="Krieger J.E."/>
            <person name="Kuramae E.E."/>
            <person name="Laigret F."/>
            <person name="Lambais M.R."/>
            <person name="Leite L.C."/>
            <person name="Lemos E.G."/>
            <person name="Lemos M.V."/>
            <person name="Lopes S.A."/>
            <person name="Lopes C.R."/>
            <person name="Machado J.A."/>
            <person name="Machado M.A."/>
            <person name="Madeira A.M."/>
            <person name="Madeira H.M."/>
            <person name="Marino C.L."/>
            <person name="Marques M.V."/>
            <person name="Martins E.A."/>
            <person name="Martins E.M."/>
            <person name="Matsukuma A.Y."/>
            <person name="Menck C.F."/>
            <person name="Miracca E.C."/>
            <person name="Miyaki C.Y."/>
            <person name="Monteriro-Vitorello C.B."/>
            <person name="Moon D.H."/>
            <person name="Nagai M.A."/>
            <person name="Nascimento A.L."/>
            <person name="Netto L.E."/>
            <person name="Nhani A.Jr."/>
            <person name="Nobrega F.G."/>
            <person name="Nunes L.R."/>
            <person name="Oliveira M.A."/>
            <person name="de Oliveira M.C."/>
            <person name="de Oliveira R.C."/>
            <person name="Palmieri D.A."/>
            <person name="Paris A."/>
            <person name="Peixoto B.R."/>
            <person name="Pereira G.A."/>
            <person name="Pereira H.A.Jr."/>
            <person name="Pesquero J.B."/>
            <person name="Quaggio R.B."/>
            <person name="Roberto P.G."/>
            <person name="Rodrigues V."/>
            <person name="de M Rosa A.J."/>
            <person name="de Rosa V.E.Jr."/>
            <person name="de Sa R.G."/>
            <person name="Santelli R.V."/>
            <person name="Sawasaki H.E."/>
            <person name="da Silva A.C."/>
            <person name="da Silva A.M."/>
            <person name="da Silva F.R."/>
            <person name="da Silva W.A.Jr."/>
            <person name="da Silveira J.F."/>
            <person name="Silvestri M.L."/>
            <person name="Siqueira W.J."/>
            <person name="de Souza A.A."/>
            <person name="de Souza A.P."/>
            <person name="Terenzi M.F."/>
            <person name="Truffi D."/>
            <person name="Tsai S.M."/>
            <person name="Tsuhako M.H."/>
            <person name="Vallada H."/>
            <person name="Van Sluys M.A."/>
            <person name="Verjovski-Almeida S."/>
            <person name="Vettore A.L."/>
            <person name="Zago M.A."/>
            <person name="Zatz M."/>
            <person name="Meidanis J."/>
            <person name="Setubal J.C."/>
        </authorList>
    </citation>
    <scope>NUCLEOTIDE SEQUENCE [LARGE SCALE GENOMIC DNA]</scope>
    <source>
        <strain evidence="2 3">9a5c</strain>
    </source>
</reference>
<dbReference type="KEGG" id="xfa:XF_0021"/>
<dbReference type="RefSeq" id="WP_010892570.1">
    <property type="nucleotide sequence ID" value="NC_002488.3"/>
</dbReference>
<dbReference type="EMBL" id="AE003849">
    <property type="protein sequence ID" value="AAF82834.1"/>
    <property type="molecule type" value="Genomic_DNA"/>
</dbReference>
<feature type="transmembrane region" description="Helical" evidence="1">
    <location>
        <begin position="74"/>
        <end position="94"/>
    </location>
</feature>
<protein>
    <submittedName>
        <fullName evidence="2">Uncharacterized protein</fullName>
    </submittedName>
</protein>
<dbReference type="HOGENOM" id="CLU_2332953_0_0_6"/>
<keyword evidence="1" id="KW-0472">Membrane</keyword>
<evidence type="ECO:0000313" key="3">
    <source>
        <dbReference type="Proteomes" id="UP000000812"/>
    </source>
</evidence>
<keyword evidence="1" id="KW-1133">Transmembrane helix</keyword>
<dbReference type="PIR" id="D82859">
    <property type="entry name" value="D82859"/>
</dbReference>
<dbReference type="AlphaFoldDB" id="Q9PHC3"/>
<name>Q9PHC3_XYLFA</name>
<evidence type="ECO:0000313" key="2">
    <source>
        <dbReference type="EMBL" id="AAF82834.1"/>
    </source>
</evidence>